<dbReference type="InterPro" id="IPR025736">
    <property type="entry name" value="PucR_C-HTH_dom"/>
</dbReference>
<dbReference type="PANTHER" id="PTHR33744:SF7">
    <property type="entry name" value="PUCR FAMILY TRANSCRIPTIONAL REGULATOR"/>
    <property type="match status" value="1"/>
</dbReference>
<feature type="domain" description="PucR C-terminal helix-turn-helix" evidence="1">
    <location>
        <begin position="204"/>
        <end position="260"/>
    </location>
</feature>
<comment type="caution">
    <text evidence="3">The sequence shown here is derived from an EMBL/GenBank/DDBJ whole genome shotgun (WGS) entry which is preliminary data.</text>
</comment>
<feature type="domain" description="CdaR GGDEF-like" evidence="2">
    <location>
        <begin position="41"/>
        <end position="152"/>
    </location>
</feature>
<accession>A0ABS6W8G0</accession>
<dbReference type="InterPro" id="IPR041522">
    <property type="entry name" value="CdaR_GGDEF"/>
</dbReference>
<reference evidence="3 4" key="1">
    <citation type="submission" date="2021-05" db="EMBL/GenBank/DDBJ databases">
        <title>Phylogenetic classification of ten novel species belonging to the genus Bifidobacterium comprising B. colchicus sp. nov., B. abeli sp. nov., B. bicoloris sp. nov., B. guerezis sp. nov., B. rosaliae sp. nov., B. santillanensis sp. nov., B. argentati sp. nov., B. amazzoni sp. nov., B. pluviali sp. nov., and B. pinnaculum sp. nov.</title>
        <authorList>
            <person name="Lugli G.A."/>
            <person name="Ruiz Garcia L."/>
            <person name="Margolles A."/>
            <person name="Ventura M."/>
        </authorList>
    </citation>
    <scope>NUCLEOTIDE SEQUENCE [LARGE SCALE GENOMIC DNA]</scope>
    <source>
        <strain evidence="3 4">6T3</strain>
    </source>
</reference>
<dbReference type="PANTHER" id="PTHR33744">
    <property type="entry name" value="CARBOHYDRATE DIACID REGULATOR"/>
    <property type="match status" value="1"/>
</dbReference>
<protein>
    <submittedName>
        <fullName evidence="3">Helix-turn-helix domain-containing protein</fullName>
    </submittedName>
</protein>
<organism evidence="3 4">
    <name type="scientific">Bifidobacterium phasiani</name>
    <dbReference type="NCBI Taxonomy" id="2834431"/>
    <lineage>
        <taxon>Bacteria</taxon>
        <taxon>Bacillati</taxon>
        <taxon>Actinomycetota</taxon>
        <taxon>Actinomycetes</taxon>
        <taxon>Bifidobacteriales</taxon>
        <taxon>Bifidobacteriaceae</taxon>
        <taxon>Bifidobacterium</taxon>
    </lineage>
</organism>
<dbReference type="Proteomes" id="UP000812844">
    <property type="component" value="Unassembled WGS sequence"/>
</dbReference>
<keyword evidence="4" id="KW-1185">Reference proteome</keyword>
<dbReference type="Pfam" id="PF13556">
    <property type="entry name" value="HTH_30"/>
    <property type="match status" value="1"/>
</dbReference>
<name>A0ABS6W8G0_9BIFI</name>
<evidence type="ECO:0000313" key="3">
    <source>
        <dbReference type="EMBL" id="MBW3082795.1"/>
    </source>
</evidence>
<sequence>MWAKPRRRHARAADGDVLALLQGRGDGQIESLAFECLADGVADERVMSLLRVLGWRDGFDCFAIAGTPENGFAATRDGIRAAVSDLGGDACLVGLRGSACVALIALRDAVTPEVTCTAVSPLYADDAPLCIGPVRQDVEGASRTVVAVLSALAAVPAVASPPRPMRADDVLPERALLGDQDARDELYASVYLSLRGENADDPTLGTVTAFLRSGGSLETTAKELNVHPNTVRYRLKRATETTGWDATDSREAYVLQTAIAVGLMRDAFEAGQKR</sequence>
<gene>
    <name evidence="3" type="ORF">KIH73_05310</name>
</gene>
<evidence type="ECO:0000313" key="4">
    <source>
        <dbReference type="Proteomes" id="UP000812844"/>
    </source>
</evidence>
<proteinExistence type="predicted"/>
<dbReference type="EMBL" id="JAHBBD010000009">
    <property type="protein sequence ID" value="MBW3082795.1"/>
    <property type="molecule type" value="Genomic_DNA"/>
</dbReference>
<dbReference type="InterPro" id="IPR051448">
    <property type="entry name" value="CdaR-like_regulators"/>
</dbReference>
<evidence type="ECO:0000259" key="2">
    <source>
        <dbReference type="Pfam" id="PF17853"/>
    </source>
</evidence>
<dbReference type="Pfam" id="PF17853">
    <property type="entry name" value="GGDEF_2"/>
    <property type="match status" value="1"/>
</dbReference>
<evidence type="ECO:0000259" key="1">
    <source>
        <dbReference type="Pfam" id="PF13556"/>
    </source>
</evidence>